<dbReference type="Proteomes" id="UP000468687">
    <property type="component" value="Unassembled WGS sequence"/>
</dbReference>
<feature type="signal peptide" evidence="2">
    <location>
        <begin position="1"/>
        <end position="23"/>
    </location>
</feature>
<sequence length="229" mass="24594">MRFLRSRVTHALVALAVGSGAAAATVSRMGDDDWTVPEPRDRVAVAIASLEDDPVYVSPDGRAWLDEDGEAAVEAHIAERDLPVRVVVWQPSTKAGYQHPTLSPAQQIVTYLDEPVLLVLWQGPDDSLVDAPDGWKTRYPGYDETWEQEPTFLGDTRTDLEDWLSSVPTDVLEESTGSDYYGGTGGGIAFGLLVGLPVVGGIALAAGLVRLGAGRGFRARPPSAPSERR</sequence>
<evidence type="ECO:0000256" key="2">
    <source>
        <dbReference type="SAM" id="SignalP"/>
    </source>
</evidence>
<keyword evidence="1" id="KW-1133">Transmembrane helix</keyword>
<evidence type="ECO:0000256" key="1">
    <source>
        <dbReference type="SAM" id="Phobius"/>
    </source>
</evidence>
<reference evidence="3 4" key="1">
    <citation type="journal article" date="2014" name="Int. J. Syst. Evol. Microbiol.">
        <title>Nocardioides zeae sp. nov., isolated from the stem of Zea mays.</title>
        <authorList>
            <person name="Glaeser S.P."/>
            <person name="McInroy J.A."/>
            <person name="Busse H.J."/>
            <person name="Kampfer P."/>
        </authorList>
    </citation>
    <scope>NUCLEOTIDE SEQUENCE [LARGE SCALE GENOMIC DNA]</scope>
    <source>
        <strain evidence="3 4">JCM 30728</strain>
    </source>
</reference>
<feature type="transmembrane region" description="Helical" evidence="1">
    <location>
        <begin position="188"/>
        <end position="211"/>
    </location>
</feature>
<dbReference type="EMBL" id="JAAGXA010000009">
    <property type="protein sequence ID" value="NEN79428.1"/>
    <property type="molecule type" value="Genomic_DNA"/>
</dbReference>
<feature type="chain" id="PRO_5027049318" evidence="2">
    <location>
        <begin position="24"/>
        <end position="229"/>
    </location>
</feature>
<keyword evidence="1" id="KW-0472">Membrane</keyword>
<evidence type="ECO:0000313" key="4">
    <source>
        <dbReference type="Proteomes" id="UP000468687"/>
    </source>
</evidence>
<name>A0A6P0HL77_9ACTN</name>
<keyword evidence="1" id="KW-0812">Transmembrane</keyword>
<organism evidence="3 4">
    <name type="scientific">Nocardioides zeae</name>
    <dbReference type="NCBI Taxonomy" id="1457234"/>
    <lineage>
        <taxon>Bacteria</taxon>
        <taxon>Bacillati</taxon>
        <taxon>Actinomycetota</taxon>
        <taxon>Actinomycetes</taxon>
        <taxon>Propionibacteriales</taxon>
        <taxon>Nocardioidaceae</taxon>
        <taxon>Nocardioides</taxon>
    </lineage>
</organism>
<keyword evidence="2" id="KW-0732">Signal</keyword>
<proteinExistence type="predicted"/>
<protein>
    <submittedName>
        <fullName evidence="3">Uncharacterized protein</fullName>
    </submittedName>
</protein>
<gene>
    <name evidence="3" type="ORF">G3T38_14180</name>
</gene>
<evidence type="ECO:0000313" key="3">
    <source>
        <dbReference type="EMBL" id="NEN79428.1"/>
    </source>
</evidence>
<dbReference type="AlphaFoldDB" id="A0A6P0HL77"/>
<accession>A0A6P0HL77</accession>
<dbReference type="RefSeq" id="WP_163772957.1">
    <property type="nucleotide sequence ID" value="NZ_JAAGXA010000009.1"/>
</dbReference>
<comment type="caution">
    <text evidence="3">The sequence shown here is derived from an EMBL/GenBank/DDBJ whole genome shotgun (WGS) entry which is preliminary data.</text>
</comment>
<keyword evidence="4" id="KW-1185">Reference proteome</keyword>